<dbReference type="RefSeq" id="WP_208914756.1">
    <property type="nucleotide sequence ID" value="NZ_LT840184.1"/>
</dbReference>
<dbReference type="CDD" id="cd04301">
    <property type="entry name" value="NAT_SF"/>
    <property type="match status" value="1"/>
</dbReference>
<protein>
    <submittedName>
        <fullName evidence="2">Predicted acetyltransferase</fullName>
    </submittedName>
</protein>
<dbReference type="STRING" id="1313296.SAMN05661091_3953"/>
<sequence length="163" mass="19712">MDINLVPIRKEEKDVLYNLYQFYLYDFSQFTDEDHNGFGKYEITIDYYWEGDPRWNPYFIEISGIKVGFLVVLFENMDTDPDPTHVIYDFMILRKYRGQGIGKAAAIKAFNLYKAKWKVVQLENNTPAISFWRNVIRDFTKDNYIERFRDDVRKYMQEFSTKE</sequence>
<feature type="domain" description="N-acetyltransferase" evidence="1">
    <location>
        <begin position="6"/>
        <end position="161"/>
    </location>
</feature>
<dbReference type="InterPro" id="IPR000182">
    <property type="entry name" value="GNAT_dom"/>
</dbReference>
<dbReference type="Pfam" id="PF00583">
    <property type="entry name" value="Acetyltransf_1"/>
    <property type="match status" value="1"/>
</dbReference>
<name>A0A1X7HKC6_9BACL</name>
<dbReference type="AlphaFoldDB" id="A0A1X7HKC6"/>
<gene>
    <name evidence="2" type="ORF">SAMN05661091_3953</name>
</gene>
<dbReference type="SUPFAM" id="SSF55729">
    <property type="entry name" value="Acyl-CoA N-acyltransferases (Nat)"/>
    <property type="match status" value="1"/>
</dbReference>
<reference evidence="2 3" key="1">
    <citation type="submission" date="2017-04" db="EMBL/GenBank/DDBJ databases">
        <authorList>
            <person name="Afonso C.L."/>
            <person name="Miller P.J."/>
            <person name="Scott M.A."/>
            <person name="Spackman E."/>
            <person name="Goraichik I."/>
            <person name="Dimitrov K.M."/>
            <person name="Suarez D.L."/>
            <person name="Swayne D.E."/>
        </authorList>
    </citation>
    <scope>NUCLEOTIDE SEQUENCE [LARGE SCALE GENOMIC DNA]</scope>
    <source>
        <strain evidence="2 3">N3/975</strain>
    </source>
</reference>
<dbReference type="Gene3D" id="3.40.630.30">
    <property type="match status" value="1"/>
</dbReference>
<dbReference type="EMBL" id="LT840184">
    <property type="protein sequence ID" value="SMF87831.1"/>
    <property type="molecule type" value="Genomic_DNA"/>
</dbReference>
<evidence type="ECO:0000313" key="3">
    <source>
        <dbReference type="Proteomes" id="UP000192940"/>
    </source>
</evidence>
<keyword evidence="2" id="KW-0808">Transferase</keyword>
<proteinExistence type="predicted"/>
<dbReference type="GO" id="GO:0016747">
    <property type="term" value="F:acyltransferase activity, transferring groups other than amino-acyl groups"/>
    <property type="evidence" value="ECO:0007669"/>
    <property type="project" value="InterPro"/>
</dbReference>
<dbReference type="PROSITE" id="PS51186">
    <property type="entry name" value="GNAT"/>
    <property type="match status" value="1"/>
</dbReference>
<evidence type="ECO:0000259" key="1">
    <source>
        <dbReference type="PROSITE" id="PS51186"/>
    </source>
</evidence>
<evidence type="ECO:0000313" key="2">
    <source>
        <dbReference type="EMBL" id="SMF87831.1"/>
    </source>
</evidence>
<keyword evidence="3" id="KW-1185">Reference proteome</keyword>
<dbReference type="Proteomes" id="UP000192940">
    <property type="component" value="Chromosome I"/>
</dbReference>
<accession>A0A1X7HKC6</accession>
<organism evidence="2 3">
    <name type="scientific">Paenibacillus uliginis N3/975</name>
    <dbReference type="NCBI Taxonomy" id="1313296"/>
    <lineage>
        <taxon>Bacteria</taxon>
        <taxon>Bacillati</taxon>
        <taxon>Bacillota</taxon>
        <taxon>Bacilli</taxon>
        <taxon>Bacillales</taxon>
        <taxon>Paenibacillaceae</taxon>
        <taxon>Paenibacillus</taxon>
    </lineage>
</organism>
<dbReference type="InterPro" id="IPR016181">
    <property type="entry name" value="Acyl_CoA_acyltransferase"/>
</dbReference>